<dbReference type="PANTHER" id="PTHR12526">
    <property type="entry name" value="GLYCOSYLTRANSFERASE"/>
    <property type="match status" value="1"/>
</dbReference>
<protein>
    <submittedName>
        <fullName evidence="2">Glycosyltransferase family 4 protein</fullName>
    </submittedName>
</protein>
<dbReference type="CDD" id="cd03801">
    <property type="entry name" value="GT4_PimA-like"/>
    <property type="match status" value="1"/>
</dbReference>
<comment type="caution">
    <text evidence="2">The sequence shown here is derived from an EMBL/GenBank/DDBJ whole genome shotgun (WGS) entry which is preliminary data.</text>
</comment>
<organism evidence="2 3">
    <name type="scientific">Candidatus Methanocrinis alkalitolerans</name>
    <dbReference type="NCBI Taxonomy" id="3033395"/>
    <lineage>
        <taxon>Archaea</taxon>
        <taxon>Methanobacteriati</taxon>
        <taxon>Methanobacteriota</taxon>
        <taxon>Stenosarchaea group</taxon>
        <taxon>Methanomicrobia</taxon>
        <taxon>Methanotrichales</taxon>
        <taxon>Methanotrichaceae</taxon>
        <taxon>Methanocrinis</taxon>
    </lineage>
</organism>
<gene>
    <name evidence="2" type="ORF">P0O24_12170</name>
</gene>
<evidence type="ECO:0000259" key="1">
    <source>
        <dbReference type="Pfam" id="PF00534"/>
    </source>
</evidence>
<dbReference type="Proteomes" id="UP001215956">
    <property type="component" value="Unassembled WGS sequence"/>
</dbReference>
<evidence type="ECO:0000313" key="2">
    <source>
        <dbReference type="EMBL" id="MDF0594335.1"/>
    </source>
</evidence>
<keyword evidence="3" id="KW-1185">Reference proteome</keyword>
<evidence type="ECO:0000313" key="3">
    <source>
        <dbReference type="Proteomes" id="UP001215956"/>
    </source>
</evidence>
<dbReference type="RefSeq" id="WP_316970027.1">
    <property type="nucleotide sequence ID" value="NZ_JARFPL010000067.1"/>
</dbReference>
<feature type="domain" description="Glycosyl transferase family 1" evidence="1">
    <location>
        <begin position="178"/>
        <end position="328"/>
    </location>
</feature>
<dbReference type="InterPro" id="IPR001296">
    <property type="entry name" value="Glyco_trans_1"/>
</dbReference>
<dbReference type="PANTHER" id="PTHR12526:SF625">
    <property type="entry name" value="PHOSPHATIDYLINOSITOL GLYCAN-CLASS A"/>
    <property type="match status" value="1"/>
</dbReference>
<reference evidence="2 3" key="1">
    <citation type="submission" date="2023-03" db="EMBL/GenBank/DDBJ databases">
        <title>Whole genome sequencing of Methanotrichaceae archaeon M04Ac.</title>
        <authorList>
            <person name="Khomyakova M.A."/>
            <person name="Merkel A.Y."/>
            <person name="Slobodkin A.I."/>
        </authorList>
    </citation>
    <scope>NUCLEOTIDE SEQUENCE [LARGE SCALE GENOMIC DNA]</scope>
    <source>
        <strain evidence="2 3">M04Ac</strain>
    </source>
</reference>
<dbReference type="Gene3D" id="3.40.50.2000">
    <property type="entry name" value="Glycogen Phosphorylase B"/>
    <property type="match status" value="2"/>
</dbReference>
<accession>A0ABT5XHZ3</accession>
<dbReference type="EMBL" id="JARFPL010000067">
    <property type="protein sequence ID" value="MDF0594335.1"/>
    <property type="molecule type" value="Genomic_DNA"/>
</dbReference>
<dbReference type="SUPFAM" id="SSF53756">
    <property type="entry name" value="UDP-Glycosyltransferase/glycogen phosphorylase"/>
    <property type="match status" value="1"/>
</dbReference>
<dbReference type="Pfam" id="PF00534">
    <property type="entry name" value="Glycos_transf_1"/>
    <property type="match status" value="1"/>
</dbReference>
<proteinExistence type="predicted"/>
<name>A0ABT5XHZ3_9EURY</name>
<sequence length="349" mass="40586">MRIALCAVQIPFELGGGAEYLCDNLYNELIKRNYDVEYIKIPFKWYPPEEIINNSLAWRLLDLSESDGVKIDCVIATKFPTYLVKHPNKIVWLLHQHRVAYDLAYTEFDDMQNKGKAGEIVRKKIKYMDNKCLKESKQLYTISQNVADRLWRYNGIAGETLYHPPPLLGKYYCENYDDYIFYPSRLDPLKRQDLIIESMKYVESNIRLKIAGSGKMADNYVKLARTHNVDDRIDFLGRVSEEKLLNLYANSFCIPYVPRDEDLGYITLESFLSKKPVITCIDSGGPLEFVEDNVNGFVLEPDPKQIAERIDFIYENELSKNMGEKGYDKIKSMNLSWDNVVMNLLENVE</sequence>